<name>K9EAG6_9LACT</name>
<dbReference type="InterPro" id="IPR000182">
    <property type="entry name" value="GNAT_dom"/>
</dbReference>
<dbReference type="eggNOG" id="COG0456">
    <property type="taxonomic scope" value="Bacteria"/>
</dbReference>
<evidence type="ECO:0000259" key="2">
    <source>
        <dbReference type="PROSITE" id="PS51186"/>
    </source>
</evidence>
<dbReference type="RefSeq" id="WP_003776565.1">
    <property type="nucleotide sequence ID" value="NZ_JH992957.1"/>
</dbReference>
<dbReference type="Pfam" id="PF00583">
    <property type="entry name" value="Acetyltransf_1"/>
    <property type="match status" value="1"/>
</dbReference>
<dbReference type="HOGENOM" id="CLU_151843_1_1_9"/>
<dbReference type="PROSITE" id="PS51186">
    <property type="entry name" value="GNAT"/>
    <property type="match status" value="1"/>
</dbReference>
<proteinExistence type="predicted"/>
<evidence type="ECO:0000256" key="1">
    <source>
        <dbReference type="SAM" id="MobiDB-lite"/>
    </source>
</evidence>
<feature type="compositionally biased region" description="Acidic residues" evidence="1">
    <location>
        <begin position="122"/>
        <end position="132"/>
    </location>
</feature>
<dbReference type="AlphaFoldDB" id="K9EAG6"/>
<reference evidence="3 4" key="1">
    <citation type="submission" date="2012-09" db="EMBL/GenBank/DDBJ databases">
        <title>The Genome Sequence of Alloiococcus otitis ATCC 51267.</title>
        <authorList>
            <consortium name="The Broad Institute Genome Sequencing Platform"/>
            <person name="Earl A."/>
            <person name="Ward D."/>
            <person name="Feldgarden M."/>
            <person name="Gevers D."/>
            <person name="Huys G."/>
            <person name="Walker B."/>
            <person name="Young S.K."/>
            <person name="Zeng Q."/>
            <person name="Gargeya S."/>
            <person name="Fitzgerald M."/>
            <person name="Haas B."/>
            <person name="Abouelleil A."/>
            <person name="Alvarado L."/>
            <person name="Arachchi H.M."/>
            <person name="Berlin A.M."/>
            <person name="Chapman S.B."/>
            <person name="Goldberg J."/>
            <person name="Griggs A."/>
            <person name="Gujja S."/>
            <person name="Hansen M."/>
            <person name="Howarth C."/>
            <person name="Imamovic A."/>
            <person name="Larimer J."/>
            <person name="McCowen C."/>
            <person name="Montmayeur A."/>
            <person name="Murphy C."/>
            <person name="Neiman D."/>
            <person name="Pearson M."/>
            <person name="Priest M."/>
            <person name="Roberts A."/>
            <person name="Saif S."/>
            <person name="Shea T."/>
            <person name="Sisk P."/>
            <person name="Sykes S."/>
            <person name="Wortman J."/>
            <person name="Nusbaum C."/>
            <person name="Birren B."/>
        </authorList>
    </citation>
    <scope>NUCLEOTIDE SEQUENCE [LARGE SCALE GENOMIC DNA]</scope>
    <source>
        <strain evidence="3 4">ATCC 51267</strain>
    </source>
</reference>
<sequence>MLTAFKSDYEKIAMGLLSYIDDLKVTSRLKEEMDLYTDEDNRQLFLWKSDETDDFCGVIGIEENDDLILVRHIAVNPSYRNEGIAYQMIDAVAEKYDVQTMMSTLETSDLVTKWQKKKNAESDAESEGEAGLDQEKLDD</sequence>
<dbReference type="OrthoDB" id="2189687at2"/>
<gene>
    <name evidence="3" type="ORF">HMPREF9698_00266</name>
</gene>
<evidence type="ECO:0000313" key="4">
    <source>
        <dbReference type="Proteomes" id="UP000009875"/>
    </source>
</evidence>
<organism evidence="3 4">
    <name type="scientific">Alloiococcus otitis ATCC 51267</name>
    <dbReference type="NCBI Taxonomy" id="883081"/>
    <lineage>
        <taxon>Bacteria</taxon>
        <taxon>Bacillati</taxon>
        <taxon>Bacillota</taxon>
        <taxon>Bacilli</taxon>
        <taxon>Lactobacillales</taxon>
        <taxon>Carnobacteriaceae</taxon>
        <taxon>Alloiococcus</taxon>
    </lineage>
</organism>
<protein>
    <recommendedName>
        <fullName evidence="2">N-acetyltransferase domain-containing protein</fullName>
    </recommendedName>
</protein>
<dbReference type="GO" id="GO:0016747">
    <property type="term" value="F:acyltransferase activity, transferring groups other than amino-acyl groups"/>
    <property type="evidence" value="ECO:0007669"/>
    <property type="project" value="InterPro"/>
</dbReference>
<dbReference type="EMBL" id="AGXA01000004">
    <property type="protein sequence ID" value="EKU94234.1"/>
    <property type="molecule type" value="Genomic_DNA"/>
</dbReference>
<dbReference type="CDD" id="cd04301">
    <property type="entry name" value="NAT_SF"/>
    <property type="match status" value="1"/>
</dbReference>
<dbReference type="InterPro" id="IPR016181">
    <property type="entry name" value="Acyl_CoA_acyltransferase"/>
</dbReference>
<dbReference type="STRING" id="883081.HMPREF9698_00266"/>
<evidence type="ECO:0000313" key="3">
    <source>
        <dbReference type="EMBL" id="EKU94234.1"/>
    </source>
</evidence>
<comment type="caution">
    <text evidence="3">The sequence shown here is derived from an EMBL/GenBank/DDBJ whole genome shotgun (WGS) entry which is preliminary data.</text>
</comment>
<keyword evidence="4" id="KW-1185">Reference proteome</keyword>
<dbReference type="Proteomes" id="UP000009875">
    <property type="component" value="Unassembled WGS sequence"/>
</dbReference>
<dbReference type="SUPFAM" id="SSF55729">
    <property type="entry name" value="Acyl-CoA N-acyltransferases (Nat)"/>
    <property type="match status" value="1"/>
</dbReference>
<dbReference type="Gene3D" id="3.40.630.30">
    <property type="match status" value="1"/>
</dbReference>
<feature type="region of interest" description="Disordered" evidence="1">
    <location>
        <begin position="116"/>
        <end position="139"/>
    </location>
</feature>
<accession>K9EAG6</accession>
<feature type="domain" description="N-acetyltransferase" evidence="2">
    <location>
        <begin position="3"/>
        <end position="139"/>
    </location>
</feature>